<reference evidence="4 5" key="1">
    <citation type="submission" date="2020-03" db="EMBL/GenBank/DDBJ databases">
        <title>Hydrogenophaga sp. nov. isolated from cyanobacterial mat.</title>
        <authorList>
            <person name="Thorat V."/>
            <person name="Kirdat K."/>
            <person name="Tiwarekar B."/>
            <person name="Costa E.D."/>
            <person name="Yadav A."/>
        </authorList>
    </citation>
    <scope>NUCLEOTIDE SEQUENCE [LARGE SCALE GENOMIC DNA]</scope>
    <source>
        <strain evidence="4 5">BA0156</strain>
    </source>
</reference>
<dbReference type="InterPro" id="IPR050595">
    <property type="entry name" value="Bact_response_regulator"/>
</dbReference>
<evidence type="ECO:0000256" key="1">
    <source>
        <dbReference type="ARBA" id="ARBA00022553"/>
    </source>
</evidence>
<dbReference type="PANTHER" id="PTHR44591">
    <property type="entry name" value="STRESS RESPONSE REGULATOR PROTEIN 1"/>
    <property type="match status" value="1"/>
</dbReference>
<feature type="domain" description="Response regulatory" evidence="3">
    <location>
        <begin position="11"/>
        <end position="126"/>
    </location>
</feature>
<dbReference type="SUPFAM" id="SSF52172">
    <property type="entry name" value="CheY-like"/>
    <property type="match status" value="1"/>
</dbReference>
<evidence type="ECO:0000313" key="5">
    <source>
        <dbReference type="Proteomes" id="UP000503162"/>
    </source>
</evidence>
<gene>
    <name evidence="4" type="ORF">G9Q37_06170</name>
</gene>
<dbReference type="PANTHER" id="PTHR44591:SF3">
    <property type="entry name" value="RESPONSE REGULATORY DOMAIN-CONTAINING PROTEIN"/>
    <property type="match status" value="1"/>
</dbReference>
<evidence type="ECO:0000256" key="2">
    <source>
        <dbReference type="PROSITE-ProRule" id="PRU00169"/>
    </source>
</evidence>
<accession>A0A6G8IEY6</accession>
<dbReference type="RefSeq" id="WP_166226053.1">
    <property type="nucleotide sequence ID" value="NZ_CP049989.1"/>
</dbReference>
<dbReference type="SMART" id="SM00448">
    <property type="entry name" value="REC"/>
    <property type="match status" value="1"/>
</dbReference>
<dbReference type="KEGG" id="hcz:G9Q37_06170"/>
<dbReference type="EMBL" id="CP049989">
    <property type="protein sequence ID" value="QIM51757.1"/>
    <property type="molecule type" value="Genomic_DNA"/>
</dbReference>
<dbReference type="Proteomes" id="UP000503162">
    <property type="component" value="Chromosome"/>
</dbReference>
<dbReference type="InterPro" id="IPR011006">
    <property type="entry name" value="CheY-like_superfamily"/>
</dbReference>
<name>A0A6G8IEY6_9BURK</name>
<evidence type="ECO:0000313" key="4">
    <source>
        <dbReference type="EMBL" id="QIM51757.1"/>
    </source>
</evidence>
<dbReference type="PROSITE" id="PS50110">
    <property type="entry name" value="RESPONSE_REGULATORY"/>
    <property type="match status" value="1"/>
</dbReference>
<dbReference type="Pfam" id="PF00072">
    <property type="entry name" value="Response_reg"/>
    <property type="match status" value="1"/>
</dbReference>
<keyword evidence="1 2" id="KW-0597">Phosphoprotein</keyword>
<proteinExistence type="predicted"/>
<dbReference type="AlphaFoldDB" id="A0A6G8IEY6"/>
<evidence type="ECO:0000259" key="3">
    <source>
        <dbReference type="PROSITE" id="PS50110"/>
    </source>
</evidence>
<protein>
    <submittedName>
        <fullName evidence="4">Response regulator</fullName>
    </submittedName>
</protein>
<sequence length="126" mass="13966">MTTPPPPERPTFLIVDDDPLVVHALAKALRPLGKVAFSTEYDRVHVVAALSRPRVMLVDVDLPQVTGLDIVRRLRMNADLDLVHVLLMTAHRGKSVLDEARSLTVDDVLTKPIDTASLVARIKELF</sequence>
<feature type="modified residue" description="4-aspartylphosphate" evidence="2">
    <location>
        <position position="59"/>
    </location>
</feature>
<keyword evidence="5" id="KW-1185">Reference proteome</keyword>
<organism evidence="4 5">
    <name type="scientific">Hydrogenophaga crocea</name>
    <dbReference type="NCBI Taxonomy" id="2716225"/>
    <lineage>
        <taxon>Bacteria</taxon>
        <taxon>Pseudomonadati</taxon>
        <taxon>Pseudomonadota</taxon>
        <taxon>Betaproteobacteria</taxon>
        <taxon>Burkholderiales</taxon>
        <taxon>Comamonadaceae</taxon>
        <taxon>Hydrogenophaga</taxon>
    </lineage>
</organism>
<dbReference type="InterPro" id="IPR001789">
    <property type="entry name" value="Sig_transdc_resp-reg_receiver"/>
</dbReference>
<dbReference type="GO" id="GO:0000160">
    <property type="term" value="P:phosphorelay signal transduction system"/>
    <property type="evidence" value="ECO:0007669"/>
    <property type="project" value="InterPro"/>
</dbReference>
<dbReference type="Gene3D" id="3.40.50.2300">
    <property type="match status" value="1"/>
</dbReference>